<evidence type="ECO:0000313" key="2">
    <source>
        <dbReference type="Proteomes" id="UP001283361"/>
    </source>
</evidence>
<dbReference type="Proteomes" id="UP001283361">
    <property type="component" value="Unassembled WGS sequence"/>
</dbReference>
<protein>
    <submittedName>
        <fullName evidence="1">Uncharacterized protein</fullName>
    </submittedName>
</protein>
<proteinExistence type="predicted"/>
<reference evidence="1" key="1">
    <citation type="journal article" date="2023" name="G3 (Bethesda)">
        <title>A reference genome for the long-term kleptoplast-retaining sea slug Elysia crispata morphotype clarki.</title>
        <authorList>
            <person name="Eastman K.E."/>
            <person name="Pendleton A.L."/>
            <person name="Shaikh M.A."/>
            <person name="Suttiyut T."/>
            <person name="Ogas R."/>
            <person name="Tomko P."/>
            <person name="Gavelis G."/>
            <person name="Widhalm J.R."/>
            <person name="Wisecaver J.H."/>
        </authorList>
    </citation>
    <scope>NUCLEOTIDE SEQUENCE</scope>
    <source>
        <strain evidence="1">ECLA1</strain>
    </source>
</reference>
<comment type="caution">
    <text evidence="1">The sequence shown here is derived from an EMBL/GenBank/DDBJ whole genome shotgun (WGS) entry which is preliminary data.</text>
</comment>
<sequence length="91" mass="10641">MAVCFYRDLAVVGGQWWRCVTLKRSLSEGTEHREFAKRVSVEAEVLPRTVRYCYRLHRYGSDEPLSLDLFRELESGIILVVELKELDTVHL</sequence>
<gene>
    <name evidence="1" type="ORF">RRG08_003646</name>
</gene>
<accession>A0AAE1AVJ2</accession>
<name>A0AAE1AVJ2_9GAST</name>
<dbReference type="AlphaFoldDB" id="A0AAE1AVJ2"/>
<keyword evidence="2" id="KW-1185">Reference proteome</keyword>
<dbReference type="EMBL" id="JAWDGP010001105">
    <property type="protein sequence ID" value="KAK3794494.1"/>
    <property type="molecule type" value="Genomic_DNA"/>
</dbReference>
<organism evidence="1 2">
    <name type="scientific">Elysia crispata</name>
    <name type="common">lettuce slug</name>
    <dbReference type="NCBI Taxonomy" id="231223"/>
    <lineage>
        <taxon>Eukaryota</taxon>
        <taxon>Metazoa</taxon>
        <taxon>Spiralia</taxon>
        <taxon>Lophotrochozoa</taxon>
        <taxon>Mollusca</taxon>
        <taxon>Gastropoda</taxon>
        <taxon>Heterobranchia</taxon>
        <taxon>Euthyneura</taxon>
        <taxon>Panpulmonata</taxon>
        <taxon>Sacoglossa</taxon>
        <taxon>Placobranchoidea</taxon>
        <taxon>Plakobranchidae</taxon>
        <taxon>Elysia</taxon>
    </lineage>
</organism>
<evidence type="ECO:0000313" key="1">
    <source>
        <dbReference type="EMBL" id="KAK3794494.1"/>
    </source>
</evidence>